<evidence type="ECO:0000256" key="2">
    <source>
        <dbReference type="PROSITE-ProRule" id="PRU00703"/>
    </source>
</evidence>
<dbReference type="InterPro" id="IPR051257">
    <property type="entry name" value="Diverse_CBS-Domain"/>
</dbReference>
<proteinExistence type="predicted"/>
<dbReference type="Gene3D" id="2.60.120.10">
    <property type="entry name" value="Jelly Rolls"/>
    <property type="match status" value="1"/>
</dbReference>
<dbReference type="Pfam" id="PF03445">
    <property type="entry name" value="DUF294"/>
    <property type="match status" value="1"/>
</dbReference>
<feature type="domain" description="CBS" evidence="4">
    <location>
        <begin position="173"/>
        <end position="237"/>
    </location>
</feature>
<keyword evidence="5" id="KW-0808">Transferase</keyword>
<sequence length="637" mass="70399">MTVEVSEITDFLAHTPPFDSIPDDHRARVARNGTMLYVKAGDKADATSDTSPSHPHVNSDDDTMTGIRIVRSGAINCIGERDQLVDRFGPGEIYPRRVSDKPTQHYSYWAHEDSLLIEIPVEVIESLQNYPEVATFFGTVTTRRRSSANELREASGTGGVADIGALRATVGEAAVKPVIVSPETTIRDTAIKMSERNLSSAIIVKVADEGQRSSRIVGIVTDATLRSEVLAKGVDPSGPVKHIMSPKPMVTYATMPLFEGMLQLTEARVNHLPVIDDDDVVGVLTTGAVMRQLQGDPIFAAAQFREARTDQLSECFDAVIDVAVRFIGRGATPHEATRLLTLGTDEMMKRVIELVQEEIGPAPVPFCLVVMGSLGRSEMVLSSDQDHAIILSDEYDPDKHGFYFKTLGEKFSSLVHQAGLPLCPGDMMASNSRWRLTASAWEKEFTRWTDDLGPKALMKAQTFFDMRPVVGDSELCDDVRSAALMTARRDRRFLNTLVKIARHREPPLGFFRGFVLDRSGNYANTLDIKRGGLTAVVQLARLYVIQAWVDEVGTRDRLRAAARAGVINHRRVEDLVDAFDIFQLILLANQASQWRNGKETNARIDPDSLAHLERESLRDAFRLVRSELKSAESSTGL</sequence>
<dbReference type="SUPFAM" id="SSF51206">
    <property type="entry name" value="cAMP-binding domain-like"/>
    <property type="match status" value="1"/>
</dbReference>
<dbReference type="SMART" id="SM00116">
    <property type="entry name" value="CBS"/>
    <property type="match status" value="2"/>
</dbReference>
<dbReference type="InterPro" id="IPR018821">
    <property type="entry name" value="DUF294_put_nucleoTrafse_sb-bd"/>
</dbReference>
<evidence type="ECO:0000313" key="5">
    <source>
        <dbReference type="EMBL" id="PZR03835.1"/>
    </source>
</evidence>
<dbReference type="InterPro" id="IPR005105">
    <property type="entry name" value="GlnD_Uridyltrans_N"/>
</dbReference>
<dbReference type="PANTHER" id="PTHR43080">
    <property type="entry name" value="CBS DOMAIN-CONTAINING PROTEIN CBSX3, MITOCHONDRIAL"/>
    <property type="match status" value="1"/>
</dbReference>
<accession>A0A2W5SWY7</accession>
<evidence type="ECO:0000256" key="1">
    <source>
        <dbReference type="ARBA" id="ARBA00023122"/>
    </source>
</evidence>
<dbReference type="GO" id="GO:0016301">
    <property type="term" value="F:kinase activity"/>
    <property type="evidence" value="ECO:0007669"/>
    <property type="project" value="UniProtKB-KW"/>
</dbReference>
<dbReference type="PROSITE" id="PS51371">
    <property type="entry name" value="CBS"/>
    <property type="match status" value="2"/>
</dbReference>
<organism evidence="5 6">
    <name type="scientific">Corynebacterium kroppenstedtii</name>
    <dbReference type="NCBI Taxonomy" id="161879"/>
    <lineage>
        <taxon>Bacteria</taxon>
        <taxon>Bacillati</taxon>
        <taxon>Actinomycetota</taxon>
        <taxon>Actinomycetes</taxon>
        <taxon>Mycobacteriales</taxon>
        <taxon>Corynebacteriaceae</taxon>
        <taxon>Corynebacterium</taxon>
    </lineage>
</organism>
<dbReference type="CDD" id="cd05401">
    <property type="entry name" value="NT_GlnE_GlnD_like"/>
    <property type="match status" value="1"/>
</dbReference>
<dbReference type="InterPro" id="IPR000644">
    <property type="entry name" value="CBS_dom"/>
</dbReference>
<dbReference type="InterPro" id="IPR046342">
    <property type="entry name" value="CBS_dom_sf"/>
</dbReference>
<dbReference type="Proteomes" id="UP000249432">
    <property type="component" value="Unassembled WGS sequence"/>
</dbReference>
<feature type="domain" description="CBS" evidence="4">
    <location>
        <begin position="244"/>
        <end position="301"/>
    </location>
</feature>
<gene>
    <name evidence="5" type="ORF">DI525_08810</name>
</gene>
<evidence type="ECO:0000313" key="6">
    <source>
        <dbReference type="Proteomes" id="UP000249432"/>
    </source>
</evidence>
<dbReference type="EMBL" id="QFRA01000027">
    <property type="protein sequence ID" value="PZR03835.1"/>
    <property type="molecule type" value="Genomic_DNA"/>
</dbReference>
<dbReference type="InterPro" id="IPR014710">
    <property type="entry name" value="RmlC-like_jellyroll"/>
</dbReference>
<dbReference type="PANTHER" id="PTHR43080:SF2">
    <property type="entry name" value="CBS DOMAIN-CONTAINING PROTEIN"/>
    <property type="match status" value="1"/>
</dbReference>
<dbReference type="InterPro" id="IPR043519">
    <property type="entry name" value="NT_sf"/>
</dbReference>
<dbReference type="Pfam" id="PF10335">
    <property type="entry name" value="DUF294_C"/>
    <property type="match status" value="1"/>
</dbReference>
<dbReference type="RefSeq" id="WP_303735345.1">
    <property type="nucleotide sequence ID" value="NZ_CAKZHK010000009.1"/>
</dbReference>
<keyword evidence="5" id="KW-0418">Kinase</keyword>
<reference evidence="5 6" key="1">
    <citation type="submission" date="2017-08" db="EMBL/GenBank/DDBJ databases">
        <title>Infants hospitalized years apart are colonized by the same room-sourced microbial strains.</title>
        <authorList>
            <person name="Brooks B."/>
            <person name="Olm M.R."/>
            <person name="Firek B.A."/>
            <person name="Baker R."/>
            <person name="Thomas B.C."/>
            <person name="Morowitz M.J."/>
            <person name="Banfield J.F."/>
        </authorList>
    </citation>
    <scope>NUCLEOTIDE SEQUENCE [LARGE SCALE GENOMIC DNA]</scope>
    <source>
        <strain evidence="5">S2_003_000_R1_3</strain>
    </source>
</reference>
<keyword evidence="1 2" id="KW-0129">CBS domain</keyword>
<evidence type="ECO:0000259" key="4">
    <source>
        <dbReference type="PROSITE" id="PS51371"/>
    </source>
</evidence>
<dbReference type="AlphaFoldDB" id="A0A2W5SWY7"/>
<comment type="caution">
    <text evidence="5">The sequence shown here is derived from an EMBL/GenBank/DDBJ whole genome shotgun (WGS) entry which is preliminary data.</text>
</comment>
<protein>
    <submittedName>
        <fullName evidence="5">Histidine kinase</fullName>
    </submittedName>
</protein>
<dbReference type="Gene3D" id="3.10.580.10">
    <property type="entry name" value="CBS-domain"/>
    <property type="match status" value="1"/>
</dbReference>
<dbReference type="Pfam" id="PF00571">
    <property type="entry name" value="CBS"/>
    <property type="match status" value="2"/>
</dbReference>
<dbReference type="GO" id="GO:0008773">
    <property type="term" value="F:[protein-PII] uridylyltransferase activity"/>
    <property type="evidence" value="ECO:0007669"/>
    <property type="project" value="InterPro"/>
</dbReference>
<dbReference type="SUPFAM" id="SSF81301">
    <property type="entry name" value="Nucleotidyltransferase"/>
    <property type="match status" value="1"/>
</dbReference>
<feature type="region of interest" description="Disordered" evidence="3">
    <location>
        <begin position="42"/>
        <end position="63"/>
    </location>
</feature>
<dbReference type="SUPFAM" id="SSF54631">
    <property type="entry name" value="CBS-domain pair"/>
    <property type="match status" value="1"/>
</dbReference>
<dbReference type="InterPro" id="IPR018490">
    <property type="entry name" value="cNMP-bd_dom_sf"/>
</dbReference>
<name>A0A2W5SWY7_9CORY</name>
<evidence type="ECO:0000256" key="3">
    <source>
        <dbReference type="SAM" id="MobiDB-lite"/>
    </source>
</evidence>